<dbReference type="OrthoDB" id="1450972at2"/>
<protein>
    <submittedName>
        <fullName evidence="1">Predicted small metal-binding protein</fullName>
    </submittedName>
</protein>
<dbReference type="Proteomes" id="UP000236736">
    <property type="component" value="Unassembled WGS sequence"/>
</dbReference>
<name>A0A1H5RNE2_9BACT</name>
<dbReference type="Pfam" id="PF06348">
    <property type="entry name" value="DUF1059"/>
    <property type="match status" value="1"/>
</dbReference>
<dbReference type="STRING" id="1120964.GCA_001313265_05191"/>
<organism evidence="1 2">
    <name type="scientific">Algoriphagus boritolerans DSM 17298 = JCM 18970</name>
    <dbReference type="NCBI Taxonomy" id="1120964"/>
    <lineage>
        <taxon>Bacteria</taxon>
        <taxon>Pseudomonadati</taxon>
        <taxon>Bacteroidota</taxon>
        <taxon>Cytophagia</taxon>
        <taxon>Cytophagales</taxon>
        <taxon>Cyclobacteriaceae</taxon>
        <taxon>Algoriphagus</taxon>
    </lineage>
</organism>
<dbReference type="RefSeq" id="WP_103922765.1">
    <property type="nucleotide sequence ID" value="NZ_BBFN01000031.1"/>
</dbReference>
<dbReference type="EMBL" id="FNVR01000001">
    <property type="protein sequence ID" value="SEF39859.1"/>
    <property type="molecule type" value="Genomic_DNA"/>
</dbReference>
<proteinExistence type="predicted"/>
<dbReference type="AlphaFoldDB" id="A0A1H5RNE2"/>
<gene>
    <name evidence="1" type="ORF">SAMN03080598_00015</name>
</gene>
<sequence>MEKLIRCRDVGFDCEGVIKAKTETEVLNLASEHAKIVHGLQEITPEIITKIKSVIVDLPEGKTS</sequence>
<keyword evidence="2" id="KW-1185">Reference proteome</keyword>
<evidence type="ECO:0000313" key="1">
    <source>
        <dbReference type="EMBL" id="SEF39859.1"/>
    </source>
</evidence>
<accession>A0A1H5RNE2</accession>
<reference evidence="2" key="1">
    <citation type="submission" date="2016-10" db="EMBL/GenBank/DDBJ databases">
        <authorList>
            <person name="Varghese N."/>
            <person name="Submissions S."/>
        </authorList>
    </citation>
    <scope>NUCLEOTIDE SEQUENCE [LARGE SCALE GENOMIC DNA]</scope>
    <source>
        <strain evidence="2">DSM 17298</strain>
    </source>
</reference>
<evidence type="ECO:0000313" key="2">
    <source>
        <dbReference type="Proteomes" id="UP000236736"/>
    </source>
</evidence>
<dbReference type="InterPro" id="IPR009409">
    <property type="entry name" value="DUF1059"/>
</dbReference>